<evidence type="ECO:0000313" key="2">
    <source>
        <dbReference type="EMBL" id="KZV55555.1"/>
    </source>
</evidence>
<feature type="compositionally biased region" description="Low complexity" evidence="1">
    <location>
        <begin position="617"/>
        <end position="631"/>
    </location>
</feature>
<feature type="compositionally biased region" description="Low complexity" evidence="1">
    <location>
        <begin position="42"/>
        <end position="51"/>
    </location>
</feature>
<feature type="region of interest" description="Disordered" evidence="1">
    <location>
        <begin position="600"/>
        <end position="631"/>
    </location>
</feature>
<feature type="region of interest" description="Disordered" evidence="1">
    <location>
        <begin position="117"/>
        <end position="136"/>
    </location>
</feature>
<name>A0A2Z7DAB6_9LAMI</name>
<evidence type="ECO:0000256" key="1">
    <source>
        <dbReference type="SAM" id="MobiDB-lite"/>
    </source>
</evidence>
<organism evidence="2 3">
    <name type="scientific">Dorcoceras hygrometricum</name>
    <dbReference type="NCBI Taxonomy" id="472368"/>
    <lineage>
        <taxon>Eukaryota</taxon>
        <taxon>Viridiplantae</taxon>
        <taxon>Streptophyta</taxon>
        <taxon>Embryophyta</taxon>
        <taxon>Tracheophyta</taxon>
        <taxon>Spermatophyta</taxon>
        <taxon>Magnoliopsida</taxon>
        <taxon>eudicotyledons</taxon>
        <taxon>Gunneridae</taxon>
        <taxon>Pentapetalae</taxon>
        <taxon>asterids</taxon>
        <taxon>lamiids</taxon>
        <taxon>Lamiales</taxon>
        <taxon>Gesneriaceae</taxon>
        <taxon>Didymocarpoideae</taxon>
        <taxon>Trichosporeae</taxon>
        <taxon>Loxocarpinae</taxon>
        <taxon>Dorcoceras</taxon>
    </lineage>
</organism>
<dbReference type="AlphaFoldDB" id="A0A2Z7DAB6"/>
<sequence>MLNENERLAEIISSWTRSSASLDKLHGAMKPSGDKSGLGYGSNDNSTSDTNCNRKLGRTKFRTMSFVKSSMGQSVEAQSDEIKRAAKPPIWHEYFAGWGILLFEKPRESWLKKRVEQIRGKPKSGGKRQSQFSRTSTKERHLVQIWTFGEERVKTVWGVSGSVFEGEVTEFFANAKVITDTIVSFVANRKMIVTEMRMRFSGIDVPFRAPNKRRKMKMEYRLLHDIVAKALCAKAVSFDVVTSEKFDLMVAISAGLNVNCAHVLFQILVAMVHTPTKQSQRFAVQLSVLLAKLVQADLGESVKLPLKVLNHKSVRTYVKKNLTVVPAGESSKNTEDTTSGTEVVKKPVEARSHAALAKSKFGTSSDVDSCPLAKLGALQKGGATPKHKLVVESSDSESTVSLPLAGFNPGPIPDIPAGTGDASTAGAPEDHMEKTPEMEGQADNASTAADQEEHVQFTEIAEAQGVYKEQSIVIRSDPDQSAQNPMTFTGKGIFPPVEIREINWVTHFLPKIDPAGKELLQHLDRPNPLEEHYLLVLQGIKDKVDSQIHLFNQLCRLSIGYRLNRVSQLLKIREIIRSRMVEHYLHPRLLRQAALEALTRSARTNTPRKTRPEQFPAKTAAAARGAAAAAA</sequence>
<feature type="compositionally biased region" description="Basic and acidic residues" evidence="1">
    <location>
        <begin position="428"/>
        <end position="437"/>
    </location>
</feature>
<evidence type="ECO:0000313" key="3">
    <source>
        <dbReference type="Proteomes" id="UP000250235"/>
    </source>
</evidence>
<feature type="region of interest" description="Disordered" evidence="1">
    <location>
        <begin position="410"/>
        <end position="439"/>
    </location>
</feature>
<keyword evidence="3" id="KW-1185">Reference proteome</keyword>
<dbReference type="EMBL" id="KQ988505">
    <property type="protein sequence ID" value="KZV55555.1"/>
    <property type="molecule type" value="Genomic_DNA"/>
</dbReference>
<gene>
    <name evidence="2" type="ORF">F511_23514</name>
</gene>
<accession>A0A2Z7DAB6</accession>
<reference evidence="2 3" key="1">
    <citation type="journal article" date="2015" name="Proc. Natl. Acad. Sci. U.S.A.">
        <title>The resurrection genome of Boea hygrometrica: A blueprint for survival of dehydration.</title>
        <authorList>
            <person name="Xiao L."/>
            <person name="Yang G."/>
            <person name="Zhang L."/>
            <person name="Yang X."/>
            <person name="Zhao S."/>
            <person name="Ji Z."/>
            <person name="Zhou Q."/>
            <person name="Hu M."/>
            <person name="Wang Y."/>
            <person name="Chen M."/>
            <person name="Xu Y."/>
            <person name="Jin H."/>
            <person name="Xiao X."/>
            <person name="Hu G."/>
            <person name="Bao F."/>
            <person name="Hu Y."/>
            <person name="Wan P."/>
            <person name="Li L."/>
            <person name="Deng X."/>
            <person name="Kuang T."/>
            <person name="Xiang C."/>
            <person name="Zhu J.K."/>
            <person name="Oliver M.J."/>
            <person name="He Y."/>
        </authorList>
    </citation>
    <scope>NUCLEOTIDE SEQUENCE [LARGE SCALE GENOMIC DNA]</scope>
    <source>
        <strain evidence="3">cv. XS01</strain>
    </source>
</reference>
<dbReference type="Proteomes" id="UP000250235">
    <property type="component" value="Unassembled WGS sequence"/>
</dbReference>
<feature type="region of interest" description="Disordered" evidence="1">
    <location>
        <begin position="26"/>
        <end position="54"/>
    </location>
</feature>
<protein>
    <submittedName>
        <fullName evidence="2">Uncharacterized protein</fullName>
    </submittedName>
</protein>
<proteinExistence type="predicted"/>